<sequence length="196" mass="22315">MEKRKLGSFVTFIPGINPTRAENQIEMKNIIYYDQAAFESDFNYENKVNEEKTTGMINKGIALEAGDVVISNSLQMATIVGEGNAGKVPSLNFTKVEFRSNALDKQYFVYLFNVYSGVKRQKEKGLQGNGAILRIPIKELTQIVIPVVPIEQQKKIGSSYNKTLRIKSKLNKYTELMEQFAYSVLEENLKEKRQDE</sequence>
<accession>A0ABT1EDY0</accession>
<dbReference type="SUPFAM" id="SSF116734">
    <property type="entry name" value="DNA methylase specificity domain"/>
    <property type="match status" value="1"/>
</dbReference>
<keyword evidence="4" id="KW-1185">Reference proteome</keyword>
<keyword evidence="3" id="KW-0378">Hydrolase</keyword>
<comment type="caution">
    <text evidence="3">The sequence shown here is derived from an EMBL/GenBank/DDBJ whole genome shotgun (WGS) entry which is preliminary data.</text>
</comment>
<evidence type="ECO:0000313" key="4">
    <source>
        <dbReference type="Proteomes" id="UP001523565"/>
    </source>
</evidence>
<organism evidence="3 4">
    <name type="scientific">Ohessyouella blattaphilus</name>
    <dbReference type="NCBI Taxonomy" id="2949333"/>
    <lineage>
        <taxon>Bacteria</taxon>
        <taxon>Bacillati</taxon>
        <taxon>Bacillota</taxon>
        <taxon>Clostridia</taxon>
        <taxon>Lachnospirales</taxon>
        <taxon>Lachnospiraceae</taxon>
        <taxon>Ohessyouella</taxon>
    </lineage>
</organism>
<keyword evidence="3" id="KW-0540">Nuclease</keyword>
<evidence type="ECO:0000313" key="3">
    <source>
        <dbReference type="EMBL" id="MCP1108914.1"/>
    </source>
</evidence>
<evidence type="ECO:0000256" key="1">
    <source>
        <dbReference type="ARBA" id="ARBA00022747"/>
    </source>
</evidence>
<dbReference type="Gene3D" id="3.90.220.20">
    <property type="entry name" value="DNA methylase specificity domains"/>
    <property type="match status" value="1"/>
</dbReference>
<dbReference type="Proteomes" id="UP001523565">
    <property type="component" value="Unassembled WGS sequence"/>
</dbReference>
<keyword evidence="3" id="KW-0255">Endonuclease</keyword>
<reference evidence="3 4" key="1">
    <citation type="journal article" date="2022" name="Genome Biol. Evol.">
        <title>Host diet, physiology and behaviors set the stage for Lachnospiraceae cladogenesis.</title>
        <authorList>
            <person name="Vera-Ponce De Leon A."/>
            <person name="Schneider M."/>
            <person name="Jahnes B.C."/>
            <person name="Sadowski V."/>
            <person name="Camuy-Velez L.A."/>
            <person name="Duan J."/>
            <person name="Sabree Z.L."/>
        </authorList>
    </citation>
    <scope>NUCLEOTIDE SEQUENCE [LARGE SCALE GENOMIC DNA]</scope>
    <source>
        <strain evidence="3 4">PAL227</strain>
    </source>
</reference>
<dbReference type="RefSeq" id="WP_262067819.1">
    <property type="nucleotide sequence ID" value="NZ_JAMXOC010000001.1"/>
</dbReference>
<dbReference type="GO" id="GO:0004519">
    <property type="term" value="F:endonuclease activity"/>
    <property type="evidence" value="ECO:0007669"/>
    <property type="project" value="UniProtKB-KW"/>
</dbReference>
<gene>
    <name evidence="3" type="ORF">NK118_01450</name>
</gene>
<dbReference type="EMBL" id="JAMZFV010000001">
    <property type="protein sequence ID" value="MCP1108914.1"/>
    <property type="molecule type" value="Genomic_DNA"/>
</dbReference>
<keyword evidence="2" id="KW-0238">DNA-binding</keyword>
<proteinExistence type="predicted"/>
<dbReference type="InterPro" id="IPR044946">
    <property type="entry name" value="Restrct_endonuc_typeI_TRD_sf"/>
</dbReference>
<protein>
    <submittedName>
        <fullName evidence="3">Restriction endonuclease subunit S</fullName>
    </submittedName>
</protein>
<keyword evidence="1" id="KW-0680">Restriction system</keyword>
<name>A0ABT1EDY0_9FIRM</name>
<evidence type="ECO:0000256" key="2">
    <source>
        <dbReference type="ARBA" id="ARBA00023125"/>
    </source>
</evidence>